<organism evidence="1 2">
    <name type="scientific">Wuchereria bancrofti</name>
    <dbReference type="NCBI Taxonomy" id="6293"/>
    <lineage>
        <taxon>Eukaryota</taxon>
        <taxon>Metazoa</taxon>
        <taxon>Ecdysozoa</taxon>
        <taxon>Nematoda</taxon>
        <taxon>Chromadorea</taxon>
        <taxon>Rhabditida</taxon>
        <taxon>Spirurina</taxon>
        <taxon>Spiruromorpha</taxon>
        <taxon>Filarioidea</taxon>
        <taxon>Onchocercidae</taxon>
        <taxon>Wuchereria</taxon>
    </lineage>
</organism>
<evidence type="ECO:0000313" key="1">
    <source>
        <dbReference type="EMBL" id="EJW88993.1"/>
    </source>
</evidence>
<proteinExistence type="predicted"/>
<evidence type="ECO:0000313" key="2">
    <source>
        <dbReference type="Proteomes" id="UP000004810"/>
    </source>
</evidence>
<name>J9F398_WUCBA</name>
<dbReference type="Proteomes" id="UP000004810">
    <property type="component" value="Unassembled WGS sequence"/>
</dbReference>
<dbReference type="EMBL" id="ADBV01000012">
    <property type="protein sequence ID" value="EJW88993.1"/>
    <property type="molecule type" value="Genomic_DNA"/>
</dbReference>
<sequence length="48" mass="5580">MCFKVKISTVNGRNVSNMETADHIQPHFEAILEQFRFLAQLERSRTGE</sequence>
<dbReference type="AlphaFoldDB" id="J9F398"/>
<protein>
    <submittedName>
        <fullName evidence="1">Uncharacterized protein</fullName>
    </submittedName>
</protein>
<gene>
    <name evidence="1" type="ORF">WUBG_00092</name>
</gene>
<accession>J9F398</accession>
<reference evidence="2" key="1">
    <citation type="submission" date="2012-08" db="EMBL/GenBank/DDBJ databases">
        <title>The Genome Sequence of Wuchereria bancrofti.</title>
        <authorList>
            <person name="Nutman T.B."/>
            <person name="Fink D.L."/>
            <person name="Russ C."/>
            <person name="Young S."/>
            <person name="Zeng Q."/>
            <person name="Koehrsen M."/>
            <person name="Alvarado L."/>
            <person name="Berlin A."/>
            <person name="Chapman S.B."/>
            <person name="Chen Z."/>
            <person name="Freedman E."/>
            <person name="Gellesch M."/>
            <person name="Goldberg J."/>
            <person name="Griggs A."/>
            <person name="Gujja S."/>
            <person name="Heilman E.R."/>
            <person name="Heiman D."/>
            <person name="Hepburn T."/>
            <person name="Howarth C."/>
            <person name="Jen D."/>
            <person name="Larson L."/>
            <person name="Lewis B."/>
            <person name="Mehta T."/>
            <person name="Park D."/>
            <person name="Pearson M."/>
            <person name="Roberts A."/>
            <person name="Saif S."/>
            <person name="Shea T."/>
            <person name="Shenoy N."/>
            <person name="Sisk P."/>
            <person name="Stolte C."/>
            <person name="Sykes S."/>
            <person name="Walk T."/>
            <person name="White J."/>
            <person name="Yandava C."/>
            <person name="Haas B."/>
            <person name="Henn M.R."/>
            <person name="Nusbaum C."/>
            <person name="Birren B."/>
        </authorList>
    </citation>
    <scope>NUCLEOTIDE SEQUENCE [LARGE SCALE GENOMIC DNA]</scope>
    <source>
        <strain evidence="2">NA</strain>
    </source>
</reference>
<comment type="caution">
    <text evidence="1">The sequence shown here is derived from an EMBL/GenBank/DDBJ whole genome shotgun (WGS) entry which is preliminary data.</text>
</comment>